<evidence type="ECO:0000256" key="10">
    <source>
        <dbReference type="SAM" id="Phobius"/>
    </source>
</evidence>
<keyword evidence="4" id="KW-0997">Cell inner membrane</keyword>
<evidence type="ECO:0000256" key="2">
    <source>
        <dbReference type="ARBA" id="ARBA00005801"/>
    </source>
</evidence>
<feature type="transmembrane region" description="Helical" evidence="10">
    <location>
        <begin position="235"/>
        <end position="254"/>
    </location>
</feature>
<evidence type="ECO:0000259" key="12">
    <source>
        <dbReference type="Pfam" id="PF06750"/>
    </source>
</evidence>
<organism evidence="13 14">
    <name type="scientific">Desulfosporosinus acidiphilus (strain DSM 22704 / JCM 16185 / SJ4)</name>
    <dbReference type="NCBI Taxonomy" id="646529"/>
    <lineage>
        <taxon>Bacteria</taxon>
        <taxon>Bacillati</taxon>
        <taxon>Bacillota</taxon>
        <taxon>Clostridia</taxon>
        <taxon>Eubacteriales</taxon>
        <taxon>Desulfitobacteriaceae</taxon>
        <taxon>Desulfosporosinus</taxon>
    </lineage>
</organism>
<dbReference type="InterPro" id="IPR000045">
    <property type="entry name" value="Prepilin_IV_endopep_pep"/>
</dbReference>
<dbReference type="EC" id="3.4.23.43" evidence="9"/>
<dbReference type="InterPro" id="IPR050882">
    <property type="entry name" value="Prepilin_peptidase/N-MTase"/>
</dbReference>
<evidence type="ECO:0000256" key="4">
    <source>
        <dbReference type="ARBA" id="ARBA00022519"/>
    </source>
</evidence>
<evidence type="ECO:0000313" key="14">
    <source>
        <dbReference type="Proteomes" id="UP000002892"/>
    </source>
</evidence>
<dbReference type="InterPro" id="IPR010627">
    <property type="entry name" value="Prepilin_pept_A24_N"/>
</dbReference>
<dbReference type="KEGG" id="dai:Desaci_3363"/>
<feature type="transmembrane region" description="Helical" evidence="10">
    <location>
        <begin position="6"/>
        <end position="31"/>
    </location>
</feature>
<keyword evidence="9" id="KW-0489">Methyltransferase</keyword>
<dbReference type="eggNOG" id="COG1989">
    <property type="taxonomic scope" value="Bacteria"/>
</dbReference>
<feature type="transmembrane region" description="Helical" evidence="10">
    <location>
        <begin position="85"/>
        <end position="104"/>
    </location>
</feature>
<keyword evidence="14" id="KW-1185">Reference proteome</keyword>
<feature type="domain" description="Prepilin peptidase A24 N-terminal" evidence="12">
    <location>
        <begin position="19"/>
        <end position="95"/>
    </location>
</feature>
<dbReference type="PANTHER" id="PTHR30487:SF0">
    <property type="entry name" value="PREPILIN LEADER PEPTIDASE_N-METHYLTRANSFERASE-RELATED"/>
    <property type="match status" value="1"/>
</dbReference>
<feature type="transmembrane region" description="Helical" evidence="10">
    <location>
        <begin position="190"/>
        <end position="223"/>
    </location>
</feature>
<dbReference type="STRING" id="646529.Desaci_3363"/>
<evidence type="ECO:0000256" key="7">
    <source>
        <dbReference type="ARBA" id="ARBA00023136"/>
    </source>
</evidence>
<keyword evidence="5 9" id="KW-0812">Transmembrane</keyword>
<evidence type="ECO:0000259" key="11">
    <source>
        <dbReference type="Pfam" id="PF01478"/>
    </source>
</evidence>
<dbReference type="EMBL" id="CP003639">
    <property type="protein sequence ID" value="AFM42258.1"/>
    <property type="molecule type" value="Genomic_DNA"/>
</dbReference>
<dbReference type="GO" id="GO:0008168">
    <property type="term" value="F:methyltransferase activity"/>
    <property type="evidence" value="ECO:0007669"/>
    <property type="project" value="UniProtKB-KW"/>
</dbReference>
<dbReference type="Pfam" id="PF01478">
    <property type="entry name" value="Peptidase_A24"/>
    <property type="match status" value="1"/>
</dbReference>
<feature type="domain" description="Prepilin type IV endopeptidase peptidase" evidence="11">
    <location>
        <begin position="114"/>
        <end position="219"/>
    </location>
</feature>
<proteinExistence type="inferred from homology"/>
<protein>
    <recommendedName>
        <fullName evidence="9">Prepilin leader peptidase/N-methyltransferase</fullName>
        <ecNumber evidence="9">2.1.1.-</ecNumber>
        <ecNumber evidence="9">3.4.23.43</ecNumber>
    </recommendedName>
</protein>
<keyword evidence="9" id="KW-0808">Transferase</keyword>
<evidence type="ECO:0000256" key="9">
    <source>
        <dbReference type="RuleBase" id="RU003794"/>
    </source>
</evidence>
<evidence type="ECO:0000313" key="13">
    <source>
        <dbReference type="EMBL" id="AFM42258.1"/>
    </source>
</evidence>
<dbReference type="GO" id="GO:0006465">
    <property type="term" value="P:signal peptide processing"/>
    <property type="evidence" value="ECO:0007669"/>
    <property type="project" value="TreeGrafter"/>
</dbReference>
<feature type="transmembrane region" description="Helical" evidence="10">
    <location>
        <begin position="110"/>
        <end position="129"/>
    </location>
</feature>
<keyword evidence="7 10" id="KW-0472">Membrane</keyword>
<keyword evidence="9 13" id="KW-0378">Hydrolase</keyword>
<evidence type="ECO:0000256" key="6">
    <source>
        <dbReference type="ARBA" id="ARBA00022989"/>
    </source>
</evidence>
<dbReference type="HOGENOM" id="CLU_057101_0_1_9"/>
<dbReference type="PANTHER" id="PTHR30487">
    <property type="entry name" value="TYPE 4 PREPILIN-LIKE PROTEINS LEADER PEPTIDE-PROCESSING ENZYME"/>
    <property type="match status" value="1"/>
</dbReference>
<reference evidence="13 14" key="1">
    <citation type="journal article" date="2012" name="J. Bacteriol.">
        <title>Complete genome sequences of Desulfosporosinus orientis DSM765T, Desulfosporosinus youngiae DSM17734T, Desulfosporosinus meridiei DSM13257T, and Desulfosporosinus acidiphilus DSM22704T.</title>
        <authorList>
            <person name="Pester M."/>
            <person name="Brambilla E."/>
            <person name="Alazard D."/>
            <person name="Rattei T."/>
            <person name="Weinmaier T."/>
            <person name="Han J."/>
            <person name="Lucas S."/>
            <person name="Lapidus A."/>
            <person name="Cheng J.F."/>
            <person name="Goodwin L."/>
            <person name="Pitluck S."/>
            <person name="Peters L."/>
            <person name="Ovchinnikova G."/>
            <person name="Teshima H."/>
            <person name="Detter J.C."/>
            <person name="Han C.S."/>
            <person name="Tapia R."/>
            <person name="Land M.L."/>
            <person name="Hauser L."/>
            <person name="Kyrpides N.C."/>
            <person name="Ivanova N.N."/>
            <person name="Pagani I."/>
            <person name="Huntmann M."/>
            <person name="Wei C.L."/>
            <person name="Davenport K.W."/>
            <person name="Daligault H."/>
            <person name="Chain P.S."/>
            <person name="Chen A."/>
            <person name="Mavromatis K."/>
            <person name="Markowitz V."/>
            <person name="Szeto E."/>
            <person name="Mikhailova N."/>
            <person name="Pati A."/>
            <person name="Wagner M."/>
            <person name="Woyke T."/>
            <person name="Ollivier B."/>
            <person name="Klenk H.P."/>
            <person name="Spring S."/>
            <person name="Loy A."/>
        </authorList>
    </citation>
    <scope>NUCLEOTIDE SEQUENCE [LARGE SCALE GENOMIC DNA]</scope>
    <source>
        <strain evidence="14">DSM 22704 / JCM 16185 / SJ4</strain>
    </source>
</reference>
<evidence type="ECO:0000256" key="5">
    <source>
        <dbReference type="ARBA" id="ARBA00022692"/>
    </source>
</evidence>
<keyword evidence="6 10" id="KW-1133">Transmembrane helix</keyword>
<dbReference type="AlphaFoldDB" id="I4D8Y4"/>
<evidence type="ECO:0000256" key="8">
    <source>
        <dbReference type="RuleBase" id="RU003793"/>
    </source>
</evidence>
<accession>I4D8Y4</accession>
<dbReference type="PRINTS" id="PR00864">
    <property type="entry name" value="PREPILNPTASE"/>
</dbReference>
<dbReference type="InterPro" id="IPR014032">
    <property type="entry name" value="Peptidase_A24A_bac"/>
</dbReference>
<feature type="transmembrane region" description="Helical" evidence="10">
    <location>
        <begin position="161"/>
        <end position="178"/>
    </location>
</feature>
<dbReference type="GO" id="GO:0005886">
    <property type="term" value="C:plasma membrane"/>
    <property type="evidence" value="ECO:0007669"/>
    <property type="project" value="UniProtKB-SubCell"/>
</dbReference>
<evidence type="ECO:0000256" key="3">
    <source>
        <dbReference type="ARBA" id="ARBA00022475"/>
    </source>
</evidence>
<keyword evidence="9" id="KW-0511">Multifunctional enzyme</keyword>
<dbReference type="Gene3D" id="1.20.120.1220">
    <property type="match status" value="1"/>
</dbReference>
<comment type="subcellular location">
    <subcellularLocation>
        <location evidence="1">Cell inner membrane</location>
        <topology evidence="1">Multi-pass membrane protein</topology>
    </subcellularLocation>
    <subcellularLocation>
        <location evidence="9">Cell membrane</location>
        <topology evidence="9">Multi-pass membrane protein</topology>
    </subcellularLocation>
</comment>
<dbReference type="Pfam" id="PF06750">
    <property type="entry name" value="A24_N_bact"/>
    <property type="match status" value="1"/>
</dbReference>
<gene>
    <name evidence="13" type="ordered locus">Desaci_3363</name>
</gene>
<comment type="catalytic activity">
    <reaction evidence="9">
        <text>Typically cleaves a -Gly-|-Phe- bond to release an N-terminal, basic peptide of 5-8 residues from type IV prepilin, and then N-methylates the new N-terminal amino group, the methyl donor being S-adenosyl-L-methionine.</text>
        <dbReference type="EC" id="3.4.23.43"/>
    </reaction>
</comment>
<evidence type="ECO:0000256" key="1">
    <source>
        <dbReference type="ARBA" id="ARBA00004429"/>
    </source>
</evidence>
<keyword evidence="3" id="KW-1003">Cell membrane</keyword>
<dbReference type="GO" id="GO:0004190">
    <property type="term" value="F:aspartic-type endopeptidase activity"/>
    <property type="evidence" value="ECO:0007669"/>
    <property type="project" value="UniProtKB-EC"/>
</dbReference>
<name>I4D8Y4_DESAJ</name>
<sequence length="262" mass="28616">MRKGVTFLISIALMFGLGGIIIGSFLNVVIYRVPKGESIISPGSHCPKCGHALRAWELIPIVSFIIQGGRCLNCRTKVSWRYPGVELLTGLLFSLTGTLGFLMGFHPARIGLNLVFTASLIALTFIDFDTYRLPDVLTLPLWGLGLIGGFIIPGYPSGWESILSSLGAGGFFWLITRIHPQGMGLGDVKLVAALGAFLGFPGIFLAVFLGSLVGAIVGLVILWLGHRGFRQQIPFGPYLSLGAVLTLWWGTRIFDWYWAWFK</sequence>
<comment type="function">
    <text evidence="9">Plays an essential role in type IV pili and type II pseudopili formation by proteolytically removing the leader sequence from substrate proteins and subsequently monomethylating the alpha-amino group of the newly exposed N-terminal phenylalanine.</text>
</comment>
<comment type="similarity">
    <text evidence="2 8">Belongs to the peptidase A24 family.</text>
</comment>
<dbReference type="EC" id="2.1.1.-" evidence="9"/>
<dbReference type="GO" id="GO:0032259">
    <property type="term" value="P:methylation"/>
    <property type="evidence" value="ECO:0007669"/>
    <property type="project" value="UniProtKB-KW"/>
</dbReference>
<keyword evidence="9" id="KW-0645">Protease</keyword>
<feature type="transmembrane region" description="Helical" evidence="10">
    <location>
        <begin position="136"/>
        <end position="155"/>
    </location>
</feature>
<dbReference type="Proteomes" id="UP000002892">
    <property type="component" value="Chromosome"/>
</dbReference>